<evidence type="ECO:0000313" key="1">
    <source>
        <dbReference type="EMBL" id="SSK51946.1"/>
    </source>
</evidence>
<dbReference type="RefSeq" id="WP_065801304.1">
    <property type="nucleotide sequence ID" value="NZ_BPWF01000010.1"/>
</dbReference>
<sequence length="457" mass="53075">MSASLDDVKDFDFVISEAFRIDVGLDSPNFREFYNQEYNRDFGSIGMTINAPIELISKNRTIPQRQIHLSYASNERLHLISARFIKSNRLETLVTVDEFVENIKKSLYVHTFIDDGDDGIKGYTQLLNKALKKTKREMIQEDFFFPILAHGLDKEKICIGRAEIISAQHMYSMINDNLTEEQILLSRRFCSAHKYHYGHFLRIPVSKRSKKSRERIAKNIAGFVVGILQLFSEHYHISPDFLSLSTSPYPNYEGFYFTRTSNNDFNYNHSSKGRITWSDKFWDKFESDYNSDLGEVLSRLIDLAIEPNERTIIADRLIDAIYLFSSAQQDKDDSSRIVKLATALERLVSLPSEKKDESTTKNFVSRVSSLVSIYYPDEKDWAKVSKEMYEIRSNITHGAWSLYRGVDPLYSSRYSELTSRAIFSACIGFYKRSFTSDNNDRLVKEFFDFLENAIKEK</sequence>
<reference evidence="1 2" key="1">
    <citation type="submission" date="2018-07" db="EMBL/GenBank/DDBJ databases">
        <authorList>
            <consortium name="Pathogen Informatics"/>
        </authorList>
    </citation>
    <scope>NUCLEOTIDE SEQUENCE [LARGE SCALE GENOMIC DNA]</scope>
    <source>
        <strain evidence="1 2">4300STDY6470422</strain>
    </source>
</reference>
<dbReference type="AlphaFoldDB" id="A0A332JVX0"/>
<organism evidence="1 2">
    <name type="scientific">Klebsiella pneumoniae</name>
    <dbReference type="NCBI Taxonomy" id="573"/>
    <lineage>
        <taxon>Bacteria</taxon>
        <taxon>Pseudomonadati</taxon>
        <taxon>Pseudomonadota</taxon>
        <taxon>Gammaproteobacteria</taxon>
        <taxon>Enterobacterales</taxon>
        <taxon>Enterobacteriaceae</taxon>
        <taxon>Klebsiella/Raoultella group</taxon>
        <taxon>Klebsiella</taxon>
        <taxon>Klebsiella pneumoniae complex</taxon>
    </lineage>
</organism>
<dbReference type="Proteomes" id="UP000252603">
    <property type="component" value="Unassembled WGS sequence"/>
</dbReference>
<dbReference type="EMBL" id="UFEU01000012">
    <property type="protein sequence ID" value="SSK51946.1"/>
    <property type="molecule type" value="Genomic_DNA"/>
</dbReference>
<name>A0A332JVX0_KLEPN</name>
<accession>A0A332JVX0</accession>
<gene>
    <name evidence="1" type="ORF">SAMEA4364603_04126</name>
</gene>
<evidence type="ECO:0000313" key="2">
    <source>
        <dbReference type="Proteomes" id="UP000252603"/>
    </source>
</evidence>
<protein>
    <submittedName>
        <fullName evidence="1">Uncharacterized protein</fullName>
    </submittedName>
</protein>
<proteinExistence type="predicted"/>